<dbReference type="GeneID" id="22112138"/>
<gene>
    <name evidence="1" type="ORF">vB_AbaP_Acibel007_6</name>
</gene>
<dbReference type="KEGG" id="vg:22112138"/>
<protein>
    <submittedName>
        <fullName evidence="1">Uncharacterized protein</fullName>
    </submittedName>
</protein>
<evidence type="ECO:0000313" key="1">
    <source>
        <dbReference type="EMBL" id="AHY26777.1"/>
    </source>
</evidence>
<sequence length="85" mass="9775">MAKSKLARRVRKIRNLKGKAYCVPVVNKLHCEALLKAFKVARSKLDRSKYWLTWRSDKEFILVHNSSVDSVGVYNHNGGFPCVKL</sequence>
<keyword evidence="2" id="KW-1185">Reference proteome</keyword>
<accession>A0A075DXK5</accession>
<evidence type="ECO:0000313" key="2">
    <source>
        <dbReference type="Proteomes" id="UP000028860"/>
    </source>
</evidence>
<organism evidence="1 2">
    <name type="scientific">Acinetobacter phage vB_AbaP_Acibel007</name>
    <dbReference type="NCBI Taxonomy" id="1481187"/>
    <lineage>
        <taxon>Viruses</taxon>
        <taxon>Duplodnaviria</taxon>
        <taxon>Heunggongvirae</taxon>
        <taxon>Uroviricota</taxon>
        <taxon>Caudoviricetes</taxon>
        <taxon>Autographivirales</taxon>
        <taxon>Autoscriptoviridae</taxon>
        <taxon>Beijerinckvirinae</taxon>
        <taxon>Daemvirus</taxon>
        <taxon>Daemvirus acibel007</taxon>
    </lineage>
</organism>
<proteinExistence type="predicted"/>
<name>A0A075DXK5_9CAUD</name>
<reference evidence="1 2" key="1">
    <citation type="journal article" date="2014" name="PLoS ONE">
        <title>Characterization of Newly Isolated Lytic Bacteriophages Active against Acinetobacter baumannii.</title>
        <authorList>
            <person name="Merabishvili M."/>
            <person name="Vandenheuvel D."/>
            <person name="Kropinski A.M."/>
            <person name="Mast J."/>
            <person name="De Vos D."/>
            <person name="Verbeken G."/>
            <person name="Noben J.P."/>
            <person name="Lavigne R."/>
            <person name="Vaneechoutte M."/>
            <person name="Pirnay J.P."/>
        </authorList>
    </citation>
    <scope>NUCLEOTIDE SEQUENCE [LARGE SCALE GENOMIC DNA]</scope>
</reference>
<dbReference type="Proteomes" id="UP000028860">
    <property type="component" value="Segment"/>
</dbReference>
<dbReference type="RefSeq" id="YP_009103217.1">
    <property type="nucleotide sequence ID" value="NC_025457.1"/>
</dbReference>
<dbReference type="EMBL" id="KJ473423">
    <property type="protein sequence ID" value="AHY26777.1"/>
    <property type="molecule type" value="Genomic_DNA"/>
</dbReference>